<keyword evidence="1" id="KW-0732">Signal</keyword>
<evidence type="ECO:0000256" key="1">
    <source>
        <dbReference type="SAM" id="SignalP"/>
    </source>
</evidence>
<feature type="signal peptide" evidence="1">
    <location>
        <begin position="1"/>
        <end position="24"/>
    </location>
</feature>
<dbReference type="Pfam" id="PF16410">
    <property type="entry name" value="DUF5018"/>
    <property type="match status" value="1"/>
</dbReference>
<dbReference type="Gene3D" id="2.60.40.2340">
    <property type="match status" value="1"/>
</dbReference>
<protein>
    <submittedName>
        <fullName evidence="3">DUF5018 domain-containing protein</fullName>
    </submittedName>
</protein>
<dbReference type="EMBL" id="VWGP01000032">
    <property type="protein sequence ID" value="KAA4527011.1"/>
    <property type="molecule type" value="Genomic_DNA"/>
</dbReference>
<reference evidence="3 4" key="1">
    <citation type="journal article" date="2019" name="Nat. Med.">
        <title>A library of human gut bacterial isolates paired with longitudinal multiomics data enables mechanistic microbiome research.</title>
        <authorList>
            <person name="Poyet M."/>
            <person name="Groussin M."/>
            <person name="Gibbons S.M."/>
            <person name="Avila-Pacheco J."/>
            <person name="Jiang X."/>
            <person name="Kearney S.M."/>
            <person name="Perrotta A.R."/>
            <person name="Berdy B."/>
            <person name="Zhao S."/>
            <person name="Lieberman T.D."/>
            <person name="Swanson P.K."/>
            <person name="Smith M."/>
            <person name="Roesemann S."/>
            <person name="Alexander J.E."/>
            <person name="Rich S.A."/>
            <person name="Livny J."/>
            <person name="Vlamakis H."/>
            <person name="Clish C."/>
            <person name="Bullock K."/>
            <person name="Deik A."/>
            <person name="Scott J."/>
            <person name="Pierce K.A."/>
            <person name="Xavier R.J."/>
            <person name="Alm E.J."/>
        </authorList>
    </citation>
    <scope>NUCLEOTIDE SEQUENCE [LARGE SCALE GENOMIC DNA]</scope>
    <source>
        <strain evidence="3 4">BIOML-A41</strain>
    </source>
</reference>
<feature type="domain" description="DUF5018" evidence="2">
    <location>
        <begin position="38"/>
        <end position="285"/>
    </location>
</feature>
<dbReference type="Proteomes" id="UP000478493">
    <property type="component" value="Unassembled WGS sequence"/>
</dbReference>
<feature type="chain" id="PRO_5030133217" evidence="1">
    <location>
        <begin position="25"/>
        <end position="491"/>
    </location>
</feature>
<organism evidence="3 4">
    <name type="scientific">Bacteroides ovatus</name>
    <dbReference type="NCBI Taxonomy" id="28116"/>
    <lineage>
        <taxon>Bacteria</taxon>
        <taxon>Pseudomonadati</taxon>
        <taxon>Bacteroidota</taxon>
        <taxon>Bacteroidia</taxon>
        <taxon>Bacteroidales</taxon>
        <taxon>Bacteroidaceae</taxon>
        <taxon>Bacteroides</taxon>
    </lineage>
</organism>
<sequence>MKKLNLIFLLGIIMSCILSLTSCKDESLSEKLGHEAKIMISFKVKGTSGTVFNSSIGDDNTITIKVSPYLDAVEELKSAIPTFYLSKGSTVTPDPSLPQNFAQEGGVKYTVTSEDHSTTREYIVTWGVSDKLPYGAGFSYAEVGAHKIFTELGYPGELKGYNTGKSAVEYGDLQMYHAYCGNYIVLLSRAYIDIDVNSPYCIKVVDKMTLNDAGSLNIGSISLTNIKMITSDYRGRCVAAVVTNDETEFFYWTKPSDTPISIGKINVNMAPTSDLSNNFQVAGDITTNAWITALAPRDAAGTHYRIKVTDGHLASTYSTIETGYVSSDCSQFQMISPIDDSDQPNFVIGDAEGTAGAANSVHCYVNSFAGSTLFTMPPLWQSTLQAWWVGTGFTTTRGGGRCPIVSALPINGKTYVTVTSGTSFWFAAAVLTSNLQELAHENLNIAVGDISRGWSFGEWVDWYWDEEQQEAYLSVWFGRYGLYTYKMTCFE</sequence>
<gene>
    <name evidence="3" type="ORF">F3B85_25370</name>
</gene>
<name>A0A5M5M0K6_BACOV</name>
<dbReference type="AlphaFoldDB" id="A0A5M5M0K6"/>
<evidence type="ECO:0000313" key="3">
    <source>
        <dbReference type="EMBL" id="KAA4527011.1"/>
    </source>
</evidence>
<evidence type="ECO:0000313" key="4">
    <source>
        <dbReference type="Proteomes" id="UP000478493"/>
    </source>
</evidence>
<dbReference type="InterPro" id="IPR032186">
    <property type="entry name" value="DUF5018"/>
</dbReference>
<accession>A0A5M5M0K6</accession>
<comment type="caution">
    <text evidence="3">The sequence shown here is derived from an EMBL/GenBank/DDBJ whole genome shotgun (WGS) entry which is preliminary data.</text>
</comment>
<dbReference type="PROSITE" id="PS51257">
    <property type="entry name" value="PROKAR_LIPOPROTEIN"/>
    <property type="match status" value="1"/>
</dbReference>
<evidence type="ECO:0000259" key="2">
    <source>
        <dbReference type="Pfam" id="PF16410"/>
    </source>
</evidence>
<dbReference type="RefSeq" id="WP_004307210.1">
    <property type="nucleotide sequence ID" value="NZ_CABKQC010000013.1"/>
</dbReference>
<proteinExistence type="predicted"/>